<accession>A0A370L8P3</accession>
<comment type="caution">
    <text evidence="2">The sequence shown here is derived from an EMBL/GenBank/DDBJ whole genome shotgun (WGS) entry which is preliminary data.</text>
</comment>
<evidence type="ECO:0000259" key="1">
    <source>
        <dbReference type="Pfam" id="PF00144"/>
    </source>
</evidence>
<dbReference type="SUPFAM" id="SSF56601">
    <property type="entry name" value="beta-lactamase/transpeptidase-like"/>
    <property type="match status" value="1"/>
</dbReference>
<evidence type="ECO:0000313" key="2">
    <source>
        <dbReference type="EMBL" id="RDJ26768.1"/>
    </source>
</evidence>
<dbReference type="InterPro" id="IPR012338">
    <property type="entry name" value="Beta-lactam/transpept-like"/>
</dbReference>
<dbReference type="PANTHER" id="PTHR43283">
    <property type="entry name" value="BETA-LACTAMASE-RELATED"/>
    <property type="match status" value="1"/>
</dbReference>
<dbReference type="OrthoDB" id="9808046at2"/>
<keyword evidence="2" id="KW-0378">Hydrolase</keyword>
<dbReference type="Gene3D" id="3.40.710.10">
    <property type="entry name" value="DD-peptidase/beta-lactamase superfamily"/>
    <property type="match status" value="1"/>
</dbReference>
<feature type="domain" description="Beta-lactamase-related" evidence="1">
    <location>
        <begin position="2"/>
        <end position="370"/>
    </location>
</feature>
<dbReference type="InterPro" id="IPR001466">
    <property type="entry name" value="Beta-lactam-related"/>
</dbReference>
<dbReference type="Proteomes" id="UP000255207">
    <property type="component" value="Unassembled WGS sequence"/>
</dbReference>
<gene>
    <name evidence="2" type="ORF">DWE98_07910</name>
</gene>
<name>A0A370L8P3_9HYPH</name>
<dbReference type="PANTHER" id="PTHR43283:SF3">
    <property type="entry name" value="BETA-LACTAMASE FAMILY PROTEIN (AFU_ORTHOLOGUE AFUA_5G07500)"/>
    <property type="match status" value="1"/>
</dbReference>
<dbReference type="InterPro" id="IPR050789">
    <property type="entry name" value="Diverse_Enzym_Activities"/>
</dbReference>
<dbReference type="Pfam" id="PF00144">
    <property type="entry name" value="Beta-lactamase"/>
    <property type="match status" value="1"/>
</dbReference>
<evidence type="ECO:0000313" key="3">
    <source>
        <dbReference type="Proteomes" id="UP000255207"/>
    </source>
</evidence>
<keyword evidence="3" id="KW-1185">Reference proteome</keyword>
<organism evidence="2 3">
    <name type="scientific">Bosea caraganae</name>
    <dbReference type="NCBI Taxonomy" id="2763117"/>
    <lineage>
        <taxon>Bacteria</taxon>
        <taxon>Pseudomonadati</taxon>
        <taxon>Pseudomonadota</taxon>
        <taxon>Alphaproteobacteria</taxon>
        <taxon>Hyphomicrobiales</taxon>
        <taxon>Boseaceae</taxon>
        <taxon>Bosea</taxon>
    </lineage>
</organism>
<dbReference type="GO" id="GO:0016787">
    <property type="term" value="F:hydrolase activity"/>
    <property type="evidence" value="ECO:0007669"/>
    <property type="project" value="UniProtKB-KW"/>
</dbReference>
<proteinExistence type="predicted"/>
<sequence>MAAAMRGHVARGAVAGIVTLVARGEDVQAEAFGLADLDCGAQMRRDSIVRIASMTKPMLAVVALTLVEEGRIGLDVSVERWLPELAGREVLRSIEGPLDDTVPARRAITLRDLLTLRLGLGAIMAPPGHYPIQQAMAEAGIAPGPQNPVVTPDEWLRQFASLPLAHQPGEVWMYHTGFDVLAVLLARVAGTSLDDLMQERLFGPLGMVDTGFHVPPGKIGRLASAYARDAETGRLALFDPAAGGAYAGRQAFPCEVVSTADDVLAFARMLLACGRHGARRILSRPTVEQMTRDQITPEQKANSPFFPGFWDRTGWGFGVGIMTKPDHLSAVPGRYGWEGGFGTSLNIDPRQALITIFLSQRLMQGPDDDAINQEFQRLAYAAVAD</sequence>
<dbReference type="AlphaFoldDB" id="A0A370L8P3"/>
<protein>
    <submittedName>
        <fullName evidence="2">Class A beta-lactamase-related serine hydrolase</fullName>
    </submittedName>
</protein>
<dbReference type="EMBL" id="QQTP01000003">
    <property type="protein sequence ID" value="RDJ26768.1"/>
    <property type="molecule type" value="Genomic_DNA"/>
</dbReference>
<reference evidence="3" key="1">
    <citation type="submission" date="2018-07" db="EMBL/GenBank/DDBJ databases">
        <authorList>
            <person name="Safronova V.I."/>
            <person name="Chirak E.R."/>
            <person name="Sazanova A.L."/>
        </authorList>
    </citation>
    <scope>NUCLEOTIDE SEQUENCE [LARGE SCALE GENOMIC DNA]</scope>
    <source>
        <strain evidence="3">RCAM04685</strain>
    </source>
</reference>